<gene>
    <name evidence="1" type="ORF">SDC9_136102</name>
</gene>
<name>A0A645DHM3_9ZZZZ</name>
<sequence length="138" mass="16145">MNYTEYKEAIMASKSDEWVAQRRLGTWVFKNDLMISIATERKSLMEMDKNDFLAPYREEWATKFSDPRAFMQRYVLRYGVNAVDIITMVALDGGRAVVPLPKIGTMFITHWQDKIGQIISYSLREYIEYRDKAGITVK</sequence>
<evidence type="ECO:0000313" key="1">
    <source>
        <dbReference type="EMBL" id="MPM88994.1"/>
    </source>
</evidence>
<protein>
    <submittedName>
        <fullName evidence="1">Uncharacterized protein</fullName>
    </submittedName>
</protein>
<reference evidence="1" key="1">
    <citation type="submission" date="2019-08" db="EMBL/GenBank/DDBJ databases">
        <authorList>
            <person name="Kucharzyk K."/>
            <person name="Murdoch R.W."/>
            <person name="Higgins S."/>
            <person name="Loffler F."/>
        </authorList>
    </citation>
    <scope>NUCLEOTIDE SEQUENCE</scope>
</reference>
<organism evidence="1">
    <name type="scientific">bioreactor metagenome</name>
    <dbReference type="NCBI Taxonomy" id="1076179"/>
    <lineage>
        <taxon>unclassified sequences</taxon>
        <taxon>metagenomes</taxon>
        <taxon>ecological metagenomes</taxon>
    </lineage>
</organism>
<accession>A0A645DHM3</accession>
<dbReference type="AlphaFoldDB" id="A0A645DHM3"/>
<proteinExistence type="predicted"/>
<dbReference type="EMBL" id="VSSQ01036498">
    <property type="protein sequence ID" value="MPM88994.1"/>
    <property type="molecule type" value="Genomic_DNA"/>
</dbReference>
<comment type="caution">
    <text evidence="1">The sequence shown here is derived from an EMBL/GenBank/DDBJ whole genome shotgun (WGS) entry which is preliminary data.</text>
</comment>